<evidence type="ECO:0000256" key="3">
    <source>
        <dbReference type="ARBA" id="ARBA00022946"/>
    </source>
</evidence>
<dbReference type="InterPro" id="IPR008011">
    <property type="entry name" value="Complex1_LYR_dom"/>
</dbReference>
<accession>A0A7R9D0M4</accession>
<comment type="function">
    <text evidence="6">Involved in efficient integration of the N-module into mitochondrial respiratory chain complex I.</text>
</comment>
<organism evidence="8">
    <name type="scientific">Timema poppense</name>
    <name type="common">Walking stick</name>
    <dbReference type="NCBI Taxonomy" id="170557"/>
    <lineage>
        <taxon>Eukaryota</taxon>
        <taxon>Metazoa</taxon>
        <taxon>Ecdysozoa</taxon>
        <taxon>Arthropoda</taxon>
        <taxon>Hexapoda</taxon>
        <taxon>Insecta</taxon>
        <taxon>Pterygota</taxon>
        <taxon>Neoptera</taxon>
        <taxon>Polyneoptera</taxon>
        <taxon>Phasmatodea</taxon>
        <taxon>Timematodea</taxon>
        <taxon>Timematoidea</taxon>
        <taxon>Timematidae</taxon>
        <taxon>Timema</taxon>
    </lineage>
</organism>
<evidence type="ECO:0000256" key="1">
    <source>
        <dbReference type="ARBA" id="ARBA00004173"/>
    </source>
</evidence>
<dbReference type="PANTHER" id="PTHR13675:SF0">
    <property type="entry name" value="LYR MOTIF-CONTAINING PROTEIN 2"/>
    <property type="match status" value="1"/>
</dbReference>
<dbReference type="PANTHER" id="PTHR13675">
    <property type="entry name" value="LYR MOTIF-CONTAINING PROTEIN 2"/>
    <property type="match status" value="1"/>
</dbReference>
<protein>
    <recommendedName>
        <fullName evidence="5">LYR motif-containing protein 2</fullName>
    </recommendedName>
</protein>
<evidence type="ECO:0000256" key="5">
    <source>
        <dbReference type="ARBA" id="ARBA00026235"/>
    </source>
</evidence>
<keyword evidence="3" id="KW-0809">Transit peptide</keyword>
<dbReference type="AlphaFoldDB" id="A0A7R9D0M4"/>
<evidence type="ECO:0000313" key="8">
    <source>
        <dbReference type="EMBL" id="CAD7404981.1"/>
    </source>
</evidence>
<proteinExistence type="inferred from homology"/>
<gene>
    <name evidence="8" type="ORF">TPSB3V08_LOCUS4753</name>
</gene>
<evidence type="ECO:0000256" key="4">
    <source>
        <dbReference type="ARBA" id="ARBA00023128"/>
    </source>
</evidence>
<keyword evidence="4" id="KW-0496">Mitochondrion</keyword>
<dbReference type="InterPro" id="IPR045293">
    <property type="entry name" value="Complex1_LYR_LYRM2"/>
</dbReference>
<evidence type="ECO:0000259" key="7">
    <source>
        <dbReference type="Pfam" id="PF05347"/>
    </source>
</evidence>
<evidence type="ECO:0000256" key="2">
    <source>
        <dbReference type="ARBA" id="ARBA00009508"/>
    </source>
</evidence>
<name>A0A7R9D0M4_TIMPO</name>
<dbReference type="CDD" id="cd20262">
    <property type="entry name" value="Complex1_LYR_LYRM2"/>
    <property type="match status" value="1"/>
</dbReference>
<feature type="domain" description="Complex 1 LYR protein" evidence="7">
    <location>
        <begin position="19"/>
        <end position="77"/>
    </location>
</feature>
<sequence>MSGKITQTAMNLKQFMVRQQVLKLYRDILRTLRDVEDKSSKREILEWTRTDFQKNKHHTDEFVIKALIYHGERQLQQLQLNLSLSRAS</sequence>
<evidence type="ECO:0000256" key="6">
    <source>
        <dbReference type="ARBA" id="ARBA00044735"/>
    </source>
</evidence>
<reference evidence="8" key="1">
    <citation type="submission" date="2020-11" db="EMBL/GenBank/DDBJ databases">
        <authorList>
            <person name="Tran Van P."/>
        </authorList>
    </citation>
    <scope>NUCLEOTIDE SEQUENCE</scope>
</reference>
<dbReference type="EMBL" id="OD002356">
    <property type="protein sequence ID" value="CAD7404981.1"/>
    <property type="molecule type" value="Genomic_DNA"/>
</dbReference>
<dbReference type="Pfam" id="PF05347">
    <property type="entry name" value="Complex1_LYR"/>
    <property type="match status" value="1"/>
</dbReference>
<comment type="subcellular location">
    <subcellularLocation>
        <location evidence="1">Mitochondrion</location>
    </subcellularLocation>
</comment>
<dbReference type="GO" id="GO:0005739">
    <property type="term" value="C:mitochondrion"/>
    <property type="evidence" value="ECO:0007669"/>
    <property type="project" value="UniProtKB-SubCell"/>
</dbReference>
<comment type="similarity">
    <text evidence="2">Belongs to the complex I LYR family.</text>
</comment>